<dbReference type="InterPro" id="IPR023828">
    <property type="entry name" value="Peptidase_S8_Ser-AS"/>
</dbReference>
<protein>
    <submittedName>
        <fullName evidence="10">Subtilisin family serine protease</fullName>
    </submittedName>
</protein>
<dbReference type="InterPro" id="IPR034204">
    <property type="entry name" value="PfSUB1-like_cat_dom"/>
</dbReference>
<dbReference type="AlphaFoldDB" id="A0A660L2X1"/>
<proteinExistence type="inferred from homology"/>
<accession>A0A660L2X1</accession>
<dbReference type="Proteomes" id="UP000278962">
    <property type="component" value="Unassembled WGS sequence"/>
</dbReference>
<dbReference type="InterPro" id="IPR050131">
    <property type="entry name" value="Peptidase_S8_subtilisin-like"/>
</dbReference>
<dbReference type="EMBL" id="RBIL01000002">
    <property type="protein sequence ID" value="RKQ87222.1"/>
    <property type="molecule type" value="Genomic_DNA"/>
</dbReference>
<evidence type="ECO:0000256" key="7">
    <source>
        <dbReference type="SAM" id="MobiDB-lite"/>
    </source>
</evidence>
<dbReference type="InterPro" id="IPR036852">
    <property type="entry name" value="Peptidase_S8/S53_dom_sf"/>
</dbReference>
<dbReference type="PROSITE" id="PS51892">
    <property type="entry name" value="SUBTILASE"/>
    <property type="match status" value="1"/>
</dbReference>
<sequence>MRGPPIAADNQDVRLALSLVLAVLVLPATARADDAIIVKRVDGLTAGERAAVRSDADVRLVETSPLADTEVVAPRDGDVEAALAALEADPDVVYAEPDLPASPATNDTHWGLLWGLPRISVADAWTRTTGAGATVAVVDSGVDTTHPDLAGQFTGNPGERGNGRETNGVDDDGNGFVDDWQGWDFVNNDNTVETQAHTHGSHVAGTIAALADNGVGIAGVAPGARILPVKVFGAPGTQASASRIAAAFDYAGNVGAKVVNASLGGLGYSVTVESVIAAHPGTLYVIAAGNDGANAESYYPCNAAAANVVCVGASDEDDLAASFSNTSATAVDLFAPGVDIASTVPGGYVYMDGTSMATPHVAGAAALLLGVRPAATTAALKTALLSSVDVRAPLAGLSVTGGRLDAAAATDAVGAPTPTPTPTPEPPAPTPTPTPEPPAPPPPPAPPAPAPTATPIPAPVVSNLSVTGTVTARKGAKVTFAVSGATKVSLAVHRACGAKACASAVSRWSASAKAGSRTFTLGRRVNGRTLKPGKYTLTVATSMGSRTVTFRVR</sequence>
<dbReference type="InterPro" id="IPR023827">
    <property type="entry name" value="Peptidase_S8_Asp-AS"/>
</dbReference>
<comment type="caution">
    <text evidence="10">The sequence shown here is derived from an EMBL/GenBank/DDBJ whole genome shotgun (WGS) entry which is preliminary data.</text>
</comment>
<dbReference type="Pfam" id="PF22148">
    <property type="entry name" value="Fervidolysin_NPro-like"/>
    <property type="match status" value="1"/>
</dbReference>
<feature type="region of interest" description="Disordered" evidence="7">
    <location>
        <begin position="412"/>
        <end position="456"/>
    </location>
</feature>
<evidence type="ECO:0000256" key="3">
    <source>
        <dbReference type="ARBA" id="ARBA00022801"/>
    </source>
</evidence>
<feature type="active site" description="Charge relay system" evidence="5">
    <location>
        <position position="139"/>
    </location>
</feature>
<dbReference type="SUPFAM" id="SSF52743">
    <property type="entry name" value="Subtilisin-like"/>
    <property type="match status" value="1"/>
</dbReference>
<evidence type="ECO:0000313" key="11">
    <source>
        <dbReference type="Proteomes" id="UP000278962"/>
    </source>
</evidence>
<dbReference type="InterPro" id="IPR054399">
    <property type="entry name" value="Fervidolysin-like_N_prodom"/>
</dbReference>
<evidence type="ECO:0000256" key="1">
    <source>
        <dbReference type="ARBA" id="ARBA00011073"/>
    </source>
</evidence>
<dbReference type="InterPro" id="IPR000209">
    <property type="entry name" value="Peptidase_S8/S53_dom"/>
</dbReference>
<evidence type="ECO:0000259" key="9">
    <source>
        <dbReference type="Pfam" id="PF22148"/>
    </source>
</evidence>
<reference evidence="10 11" key="1">
    <citation type="submission" date="2018-10" db="EMBL/GenBank/DDBJ databases">
        <title>Genomic Encyclopedia of Archaeal and Bacterial Type Strains, Phase II (KMG-II): from individual species to whole genera.</title>
        <authorList>
            <person name="Goeker M."/>
        </authorList>
    </citation>
    <scope>NUCLEOTIDE SEQUENCE [LARGE SCALE GENOMIC DNA]</scope>
    <source>
        <strain evidence="10 11">DSM 14954</strain>
    </source>
</reference>
<name>A0A660L2X1_9ACTN</name>
<feature type="domain" description="Peptidase S8/S53" evidence="8">
    <location>
        <begin position="130"/>
        <end position="388"/>
    </location>
</feature>
<evidence type="ECO:0000256" key="2">
    <source>
        <dbReference type="ARBA" id="ARBA00022670"/>
    </source>
</evidence>
<dbReference type="PANTHER" id="PTHR43806:SF11">
    <property type="entry name" value="CEREVISIN-RELATED"/>
    <property type="match status" value="1"/>
</dbReference>
<keyword evidence="4 5" id="KW-0720">Serine protease</keyword>
<dbReference type="GO" id="GO:0004252">
    <property type="term" value="F:serine-type endopeptidase activity"/>
    <property type="evidence" value="ECO:0007669"/>
    <property type="project" value="UniProtKB-UniRule"/>
</dbReference>
<dbReference type="InterPro" id="IPR022398">
    <property type="entry name" value="Peptidase_S8_His-AS"/>
</dbReference>
<dbReference type="PRINTS" id="PR00723">
    <property type="entry name" value="SUBTILISIN"/>
</dbReference>
<dbReference type="Pfam" id="PF00082">
    <property type="entry name" value="Peptidase_S8"/>
    <property type="match status" value="1"/>
</dbReference>
<feature type="active site" description="Charge relay system" evidence="5">
    <location>
        <position position="199"/>
    </location>
</feature>
<keyword evidence="11" id="KW-1185">Reference proteome</keyword>
<dbReference type="PROSITE" id="PS00137">
    <property type="entry name" value="SUBTILASE_HIS"/>
    <property type="match status" value="1"/>
</dbReference>
<feature type="active site" description="Charge relay system" evidence="5">
    <location>
        <position position="355"/>
    </location>
</feature>
<feature type="compositionally biased region" description="Pro residues" evidence="7">
    <location>
        <begin position="417"/>
        <end position="456"/>
    </location>
</feature>
<keyword evidence="2 5" id="KW-0645">Protease</keyword>
<evidence type="ECO:0000256" key="4">
    <source>
        <dbReference type="ARBA" id="ARBA00022825"/>
    </source>
</evidence>
<dbReference type="PROSITE" id="PS00136">
    <property type="entry name" value="SUBTILASE_ASP"/>
    <property type="match status" value="1"/>
</dbReference>
<gene>
    <name evidence="10" type="ORF">C8N24_5242</name>
</gene>
<keyword evidence="3 5" id="KW-0378">Hydrolase</keyword>
<dbReference type="GO" id="GO:0006508">
    <property type="term" value="P:proteolysis"/>
    <property type="evidence" value="ECO:0007669"/>
    <property type="project" value="UniProtKB-KW"/>
</dbReference>
<comment type="similarity">
    <text evidence="1 5 6">Belongs to the peptidase S8 family.</text>
</comment>
<organism evidence="10 11">
    <name type="scientific">Solirubrobacter pauli</name>
    <dbReference type="NCBI Taxonomy" id="166793"/>
    <lineage>
        <taxon>Bacteria</taxon>
        <taxon>Bacillati</taxon>
        <taxon>Actinomycetota</taxon>
        <taxon>Thermoleophilia</taxon>
        <taxon>Solirubrobacterales</taxon>
        <taxon>Solirubrobacteraceae</taxon>
        <taxon>Solirubrobacter</taxon>
    </lineage>
</organism>
<dbReference type="InterPro" id="IPR015500">
    <property type="entry name" value="Peptidase_S8_subtilisin-rel"/>
</dbReference>
<dbReference type="PANTHER" id="PTHR43806">
    <property type="entry name" value="PEPTIDASE S8"/>
    <property type="match status" value="1"/>
</dbReference>
<dbReference type="Gene3D" id="3.40.50.200">
    <property type="entry name" value="Peptidase S8/S53 domain"/>
    <property type="match status" value="1"/>
</dbReference>
<dbReference type="PROSITE" id="PS00138">
    <property type="entry name" value="SUBTILASE_SER"/>
    <property type="match status" value="1"/>
</dbReference>
<feature type="domain" description="Fervidolysin-like N-terminal prodomain" evidence="9">
    <location>
        <begin position="34"/>
        <end position="97"/>
    </location>
</feature>
<evidence type="ECO:0000313" key="10">
    <source>
        <dbReference type="EMBL" id="RKQ87222.1"/>
    </source>
</evidence>
<evidence type="ECO:0000259" key="8">
    <source>
        <dbReference type="Pfam" id="PF00082"/>
    </source>
</evidence>
<evidence type="ECO:0000256" key="5">
    <source>
        <dbReference type="PROSITE-ProRule" id="PRU01240"/>
    </source>
</evidence>
<evidence type="ECO:0000256" key="6">
    <source>
        <dbReference type="RuleBase" id="RU003355"/>
    </source>
</evidence>
<dbReference type="CDD" id="cd07473">
    <property type="entry name" value="Peptidases_S8_Subtilisin_like"/>
    <property type="match status" value="1"/>
</dbReference>